<evidence type="ECO:0000313" key="15">
    <source>
        <dbReference type="Proteomes" id="UP001152795"/>
    </source>
</evidence>
<evidence type="ECO:0000256" key="2">
    <source>
        <dbReference type="ARBA" id="ARBA00005988"/>
    </source>
</evidence>
<sequence length="450" mass="50530">MKAIIAALFAIVLTSPLNHAKVEFKHHNYEAMVKVLKQYAESCKNISRMHSIGKSVKGRELLVFEISDNPGKHELMEPEFKYVGNMHGNEVVGRELLLHLIGLLCDNYGKDPSITKLVDTTRIHILPSMNPDGYERSAEGDCESINGRRNADNVDLNRNFPDHYRKTKQPPETETKLLMKWIESNPFVLSANLHGGSLVANYPLDDYPIGSHNSDTPDNDVFKEIALTYSMNHATMHLGRACSGYPNEKFNLGITNGAHWYSVEGGMQDYNYFHSNCFEITLELSCCKFPYARELEKYWNDNKKALLAFIRKVHSGIYGTVKDLSGNLLAGALVNITDGRKVVKSAVHGDYWRLLNPGTYKVEVSLPGAPGKVSRSVKVGSEPTRVDFVLELDDGTLYMQKDNDASASRPGVIAVVLLTVAGLLLVVIVVMILYYRKVRKDYEYSKMEFT</sequence>
<dbReference type="CDD" id="cd03858">
    <property type="entry name" value="M14_CP_N-E_like"/>
    <property type="match status" value="1"/>
</dbReference>
<feature type="domain" description="Peptidase M14" evidence="13">
    <location>
        <begin position="25"/>
        <end position="313"/>
    </location>
</feature>
<evidence type="ECO:0000256" key="4">
    <source>
        <dbReference type="ARBA" id="ARBA00022670"/>
    </source>
</evidence>
<evidence type="ECO:0000256" key="1">
    <source>
        <dbReference type="ARBA" id="ARBA00001947"/>
    </source>
</evidence>
<comment type="cofactor">
    <cofactor evidence="1">
        <name>Zn(2+)</name>
        <dbReference type="ChEBI" id="CHEBI:29105"/>
    </cofactor>
</comment>
<dbReference type="InterPro" id="IPR050753">
    <property type="entry name" value="Peptidase_M14_domain"/>
</dbReference>
<keyword evidence="8" id="KW-0325">Glycoprotein</keyword>
<keyword evidence="11" id="KW-0472">Membrane</keyword>
<name>A0A7D9HAY8_PARCT</name>
<keyword evidence="3 14" id="KW-0121">Carboxypeptidase</keyword>
<dbReference type="GO" id="GO:0016485">
    <property type="term" value="P:protein processing"/>
    <property type="evidence" value="ECO:0007669"/>
    <property type="project" value="TreeGrafter"/>
</dbReference>
<dbReference type="GO" id="GO:0006518">
    <property type="term" value="P:peptide metabolic process"/>
    <property type="evidence" value="ECO:0007669"/>
    <property type="project" value="TreeGrafter"/>
</dbReference>
<dbReference type="PANTHER" id="PTHR11532">
    <property type="entry name" value="PROTEASE M14 CARBOXYPEPTIDASE"/>
    <property type="match status" value="1"/>
</dbReference>
<evidence type="ECO:0000256" key="11">
    <source>
        <dbReference type="SAM" id="Phobius"/>
    </source>
</evidence>
<evidence type="ECO:0000256" key="12">
    <source>
        <dbReference type="SAM" id="SignalP"/>
    </source>
</evidence>
<dbReference type="PANTHER" id="PTHR11532:SF73">
    <property type="entry name" value="CARBOXYPEPTIDASE D"/>
    <property type="match status" value="1"/>
</dbReference>
<dbReference type="CDD" id="cd11308">
    <property type="entry name" value="Peptidase_M14NE-CP-C_like"/>
    <property type="match status" value="1"/>
</dbReference>
<feature type="active site" description="Proton donor/acceptor" evidence="9">
    <location>
        <position position="283"/>
    </location>
</feature>
<dbReference type="GO" id="GO:0008270">
    <property type="term" value="F:zinc ion binding"/>
    <property type="evidence" value="ECO:0007669"/>
    <property type="project" value="InterPro"/>
</dbReference>
<comment type="caution">
    <text evidence="14">The sequence shown here is derived from an EMBL/GenBank/DDBJ whole genome shotgun (WGS) entry which is preliminary data.</text>
</comment>
<dbReference type="AlphaFoldDB" id="A0A7D9HAY8"/>
<evidence type="ECO:0000256" key="6">
    <source>
        <dbReference type="ARBA" id="ARBA00022801"/>
    </source>
</evidence>
<keyword evidence="7" id="KW-0862">Zinc</keyword>
<dbReference type="SMART" id="SM00631">
    <property type="entry name" value="Zn_pept"/>
    <property type="match status" value="1"/>
</dbReference>
<dbReference type="FunFam" id="3.40.630.10:FF:000020">
    <property type="entry name" value="Carboxypeptidase D"/>
    <property type="match status" value="1"/>
</dbReference>
<dbReference type="SUPFAM" id="SSF49464">
    <property type="entry name" value="Carboxypeptidase regulatory domain-like"/>
    <property type="match status" value="1"/>
</dbReference>
<dbReference type="PROSITE" id="PS52035">
    <property type="entry name" value="PEPTIDASE_M14"/>
    <property type="match status" value="1"/>
</dbReference>
<dbReference type="PROSITE" id="PS00132">
    <property type="entry name" value="CARBOXYPEPT_ZN_1"/>
    <property type="match status" value="1"/>
</dbReference>
<keyword evidence="4" id="KW-0645">Protease</keyword>
<dbReference type="InterPro" id="IPR000834">
    <property type="entry name" value="Peptidase_M14"/>
</dbReference>
<feature type="transmembrane region" description="Helical" evidence="11">
    <location>
        <begin position="411"/>
        <end position="435"/>
    </location>
</feature>
<feature type="region of interest" description="Disordered" evidence="10">
    <location>
        <begin position="134"/>
        <end position="169"/>
    </location>
</feature>
<evidence type="ECO:0000256" key="8">
    <source>
        <dbReference type="ARBA" id="ARBA00023180"/>
    </source>
</evidence>
<dbReference type="EMBL" id="CACRXK020000260">
    <property type="protein sequence ID" value="CAB3980126.1"/>
    <property type="molecule type" value="Genomic_DNA"/>
</dbReference>
<dbReference type="Pfam" id="PF00246">
    <property type="entry name" value="Peptidase_M14"/>
    <property type="match status" value="1"/>
</dbReference>
<dbReference type="SUPFAM" id="SSF53187">
    <property type="entry name" value="Zn-dependent exopeptidases"/>
    <property type="match status" value="1"/>
</dbReference>
<dbReference type="PRINTS" id="PR00765">
    <property type="entry name" value="CRBOXYPTASEA"/>
</dbReference>
<feature type="chain" id="PRO_5043344122" evidence="12">
    <location>
        <begin position="21"/>
        <end position="450"/>
    </location>
</feature>
<keyword evidence="15" id="KW-1185">Reference proteome</keyword>
<reference evidence="14" key="1">
    <citation type="submission" date="2020-04" db="EMBL/GenBank/DDBJ databases">
        <authorList>
            <person name="Alioto T."/>
            <person name="Alioto T."/>
            <person name="Gomez Garrido J."/>
        </authorList>
    </citation>
    <scope>NUCLEOTIDE SEQUENCE</scope>
    <source>
        <strain evidence="14">A484AB</strain>
    </source>
</reference>
<keyword evidence="5" id="KW-0479">Metal-binding</keyword>
<comment type="similarity">
    <text evidence="2 9">Belongs to the peptidase M14 family.</text>
</comment>
<feature type="compositionally biased region" description="Basic and acidic residues" evidence="10">
    <location>
        <begin position="160"/>
        <end position="169"/>
    </location>
</feature>
<gene>
    <name evidence="14" type="ORF">PACLA_8A026774</name>
</gene>
<organism evidence="14 15">
    <name type="scientific">Paramuricea clavata</name>
    <name type="common">Red gorgonian</name>
    <name type="synonym">Violescent sea-whip</name>
    <dbReference type="NCBI Taxonomy" id="317549"/>
    <lineage>
        <taxon>Eukaryota</taxon>
        <taxon>Metazoa</taxon>
        <taxon>Cnidaria</taxon>
        <taxon>Anthozoa</taxon>
        <taxon>Octocorallia</taxon>
        <taxon>Malacalcyonacea</taxon>
        <taxon>Plexauridae</taxon>
        <taxon>Paramuricea</taxon>
    </lineage>
</organism>
<dbReference type="Gene3D" id="3.40.630.10">
    <property type="entry name" value="Zn peptidases"/>
    <property type="match status" value="1"/>
</dbReference>
<evidence type="ECO:0000256" key="3">
    <source>
        <dbReference type="ARBA" id="ARBA00022645"/>
    </source>
</evidence>
<feature type="signal peptide" evidence="12">
    <location>
        <begin position="1"/>
        <end position="20"/>
    </location>
</feature>
<dbReference type="Proteomes" id="UP001152795">
    <property type="component" value="Unassembled WGS sequence"/>
</dbReference>
<proteinExistence type="inferred from homology"/>
<protein>
    <submittedName>
        <fullName evidence="14">Carboxypeptidase D-like</fullName>
    </submittedName>
</protein>
<evidence type="ECO:0000313" key="14">
    <source>
        <dbReference type="EMBL" id="CAB3980126.1"/>
    </source>
</evidence>
<accession>A0A7D9HAY8</accession>
<evidence type="ECO:0000256" key="7">
    <source>
        <dbReference type="ARBA" id="ARBA00022833"/>
    </source>
</evidence>
<evidence type="ECO:0000256" key="10">
    <source>
        <dbReference type="SAM" id="MobiDB-lite"/>
    </source>
</evidence>
<keyword evidence="11" id="KW-0812">Transmembrane</keyword>
<dbReference type="Gene3D" id="2.60.40.1120">
    <property type="entry name" value="Carboxypeptidase-like, regulatory domain"/>
    <property type="match status" value="1"/>
</dbReference>
<dbReference type="InterPro" id="IPR057246">
    <property type="entry name" value="CARBOXYPEPT_ZN_1"/>
</dbReference>
<evidence type="ECO:0000256" key="9">
    <source>
        <dbReference type="PROSITE-ProRule" id="PRU01379"/>
    </source>
</evidence>
<keyword evidence="6" id="KW-0378">Hydrolase</keyword>
<evidence type="ECO:0000259" key="13">
    <source>
        <dbReference type="PROSITE" id="PS52035"/>
    </source>
</evidence>
<keyword evidence="12" id="KW-0732">Signal</keyword>
<dbReference type="OrthoDB" id="10249045at2759"/>
<dbReference type="Pfam" id="PF13620">
    <property type="entry name" value="CarboxypepD_reg"/>
    <property type="match status" value="1"/>
</dbReference>
<keyword evidence="11" id="KW-1133">Transmembrane helix</keyword>
<dbReference type="GO" id="GO:0005615">
    <property type="term" value="C:extracellular space"/>
    <property type="evidence" value="ECO:0007669"/>
    <property type="project" value="TreeGrafter"/>
</dbReference>
<dbReference type="GO" id="GO:0004181">
    <property type="term" value="F:metallocarboxypeptidase activity"/>
    <property type="evidence" value="ECO:0007669"/>
    <property type="project" value="InterPro"/>
</dbReference>
<dbReference type="InterPro" id="IPR008969">
    <property type="entry name" value="CarboxyPept-like_regulatory"/>
</dbReference>
<evidence type="ECO:0000256" key="5">
    <source>
        <dbReference type="ARBA" id="ARBA00022723"/>
    </source>
</evidence>